<keyword evidence="8" id="KW-1185">Reference proteome</keyword>
<comment type="similarity">
    <text evidence="1">Belongs to the ABC transporter superfamily.</text>
</comment>
<name>A0AA50HB49_9HYPH</name>
<evidence type="ECO:0000259" key="6">
    <source>
        <dbReference type="PROSITE" id="PS50893"/>
    </source>
</evidence>
<dbReference type="GO" id="GO:0005524">
    <property type="term" value="F:ATP binding"/>
    <property type="evidence" value="ECO:0007669"/>
    <property type="project" value="UniProtKB-KW"/>
</dbReference>
<dbReference type="PANTHER" id="PTHR43820">
    <property type="entry name" value="HIGH-AFFINITY BRANCHED-CHAIN AMINO ACID TRANSPORT ATP-BINDING PROTEIN LIVF"/>
    <property type="match status" value="1"/>
</dbReference>
<reference evidence="7 8" key="1">
    <citation type="submission" date="2023-08" db="EMBL/GenBank/DDBJ databases">
        <title>Pathogen: clinical or host-associated sample.</title>
        <authorList>
            <person name="Hergert J."/>
            <person name="Casey R."/>
            <person name="Wagner J."/>
            <person name="Young E.L."/>
            <person name="Oakeson K.F."/>
        </authorList>
    </citation>
    <scope>NUCLEOTIDE SEQUENCE [LARGE SCALE GENOMIC DNA]</scope>
    <source>
        <strain evidence="7 8">1760953</strain>
        <plasmid evidence="7 8">unnamed2</plasmid>
    </source>
</reference>
<dbReference type="InterPro" id="IPR027417">
    <property type="entry name" value="P-loop_NTPase"/>
</dbReference>
<dbReference type="SMART" id="SM00382">
    <property type="entry name" value="AAA"/>
    <property type="match status" value="1"/>
</dbReference>
<keyword evidence="3" id="KW-0547">Nucleotide-binding</keyword>
<dbReference type="AlphaFoldDB" id="A0AA50HB49"/>
<dbReference type="GO" id="GO:0015807">
    <property type="term" value="P:L-amino acid transport"/>
    <property type="evidence" value="ECO:0007669"/>
    <property type="project" value="TreeGrafter"/>
</dbReference>
<dbReference type="RefSeq" id="WP_306040512.1">
    <property type="nucleotide sequence ID" value="NZ_CP132304.1"/>
</dbReference>
<feature type="domain" description="ABC transporter" evidence="6">
    <location>
        <begin position="5"/>
        <end position="234"/>
    </location>
</feature>
<dbReference type="InterPro" id="IPR017871">
    <property type="entry name" value="ABC_transporter-like_CS"/>
</dbReference>
<evidence type="ECO:0000256" key="1">
    <source>
        <dbReference type="ARBA" id="ARBA00005417"/>
    </source>
</evidence>
<dbReference type="CDD" id="cd03224">
    <property type="entry name" value="ABC_TM1139_LivF_branched"/>
    <property type="match status" value="1"/>
</dbReference>
<sequence>MTPLLEIEDLNIFYGAFHAVHGVTFSCDEGEILSIIGANGAGKSSTLKAIIGQVPRSTGTIRFAGSDIRDLSTPKRIAAGIALVPEGRKLFPSLSVEENLRVGGFPGRRGSFDLEGVYDLFPILREKRRQAANELSGGQQQMVSIGRALMMNPRLILFDEISLGLSPRIVREIYEQLPAIRARGVSMLIVEQDISRSLAIADRFVCMLEGRISLSGRPGEVSRDAIADSYFGAHA</sequence>
<evidence type="ECO:0000256" key="5">
    <source>
        <dbReference type="ARBA" id="ARBA00022970"/>
    </source>
</evidence>
<dbReference type="Gene3D" id="3.40.50.300">
    <property type="entry name" value="P-loop containing nucleotide triphosphate hydrolases"/>
    <property type="match status" value="1"/>
</dbReference>
<dbReference type="InterPro" id="IPR003439">
    <property type="entry name" value="ABC_transporter-like_ATP-bd"/>
</dbReference>
<dbReference type="GO" id="GO:0016887">
    <property type="term" value="F:ATP hydrolysis activity"/>
    <property type="evidence" value="ECO:0007669"/>
    <property type="project" value="InterPro"/>
</dbReference>
<dbReference type="PANTHER" id="PTHR43820:SF4">
    <property type="entry name" value="HIGH-AFFINITY BRANCHED-CHAIN AMINO ACID TRANSPORT ATP-BINDING PROTEIN LIVF"/>
    <property type="match status" value="1"/>
</dbReference>
<geneLocation type="plasmid" evidence="7 8">
    <name>unnamed2</name>
</geneLocation>
<evidence type="ECO:0000256" key="3">
    <source>
        <dbReference type="ARBA" id="ARBA00022741"/>
    </source>
</evidence>
<keyword evidence="2" id="KW-0813">Transport</keyword>
<dbReference type="SUPFAM" id="SSF52540">
    <property type="entry name" value="P-loop containing nucleoside triphosphate hydrolases"/>
    <property type="match status" value="1"/>
</dbReference>
<dbReference type="EMBL" id="CP132304">
    <property type="protein sequence ID" value="WLS00670.1"/>
    <property type="molecule type" value="Genomic_DNA"/>
</dbReference>
<evidence type="ECO:0000256" key="4">
    <source>
        <dbReference type="ARBA" id="ARBA00022840"/>
    </source>
</evidence>
<dbReference type="PROSITE" id="PS50893">
    <property type="entry name" value="ABC_TRANSPORTER_2"/>
    <property type="match status" value="1"/>
</dbReference>
<protein>
    <submittedName>
        <fullName evidence="7">ABC transporter ATP-binding protein</fullName>
    </submittedName>
</protein>
<evidence type="ECO:0000256" key="2">
    <source>
        <dbReference type="ARBA" id="ARBA00022448"/>
    </source>
</evidence>
<keyword evidence="4 7" id="KW-0067">ATP-binding</keyword>
<evidence type="ECO:0000313" key="8">
    <source>
        <dbReference type="Proteomes" id="UP001234585"/>
    </source>
</evidence>
<keyword evidence="7" id="KW-0614">Plasmid</keyword>
<dbReference type="GO" id="GO:0015658">
    <property type="term" value="F:branched-chain amino acid transmembrane transporter activity"/>
    <property type="evidence" value="ECO:0007669"/>
    <property type="project" value="TreeGrafter"/>
</dbReference>
<dbReference type="PROSITE" id="PS00211">
    <property type="entry name" value="ABC_TRANSPORTER_1"/>
    <property type="match status" value="1"/>
</dbReference>
<dbReference type="InterPro" id="IPR052156">
    <property type="entry name" value="BCAA_Transport_ATP-bd_LivF"/>
</dbReference>
<dbReference type="Proteomes" id="UP001234585">
    <property type="component" value="Plasmid unnamed2"/>
</dbReference>
<organism evidence="7 8">
    <name type="scientific">Shinella sumterensis</name>
    <dbReference type="NCBI Taxonomy" id="1967501"/>
    <lineage>
        <taxon>Bacteria</taxon>
        <taxon>Pseudomonadati</taxon>
        <taxon>Pseudomonadota</taxon>
        <taxon>Alphaproteobacteria</taxon>
        <taxon>Hyphomicrobiales</taxon>
        <taxon>Rhizobiaceae</taxon>
        <taxon>Shinella</taxon>
    </lineage>
</organism>
<keyword evidence="5" id="KW-0029">Amino-acid transport</keyword>
<gene>
    <name evidence="7" type="ORF">Q9313_25205</name>
</gene>
<proteinExistence type="inferred from homology"/>
<dbReference type="InterPro" id="IPR003593">
    <property type="entry name" value="AAA+_ATPase"/>
</dbReference>
<accession>A0AA50HB49</accession>
<dbReference type="Pfam" id="PF00005">
    <property type="entry name" value="ABC_tran"/>
    <property type="match status" value="1"/>
</dbReference>
<evidence type="ECO:0000313" key="7">
    <source>
        <dbReference type="EMBL" id="WLS00670.1"/>
    </source>
</evidence>